<evidence type="ECO:0000256" key="3">
    <source>
        <dbReference type="ARBA" id="ARBA00022741"/>
    </source>
</evidence>
<evidence type="ECO:0000259" key="6">
    <source>
        <dbReference type="PROSITE" id="PS50893"/>
    </source>
</evidence>
<evidence type="ECO:0000256" key="5">
    <source>
        <dbReference type="SAM" id="MobiDB-lite"/>
    </source>
</evidence>
<dbReference type="SMART" id="SM00382">
    <property type="entry name" value="AAA"/>
    <property type="match status" value="2"/>
</dbReference>
<dbReference type="PROSITE" id="PS50893">
    <property type="entry name" value="ABC_TRANSPORTER_2"/>
    <property type="match status" value="2"/>
</dbReference>
<comment type="similarity">
    <text evidence="1">Belongs to the ABC transporter superfamily.</text>
</comment>
<dbReference type="Pfam" id="PF00005">
    <property type="entry name" value="ABC_tran"/>
    <property type="match status" value="2"/>
</dbReference>
<evidence type="ECO:0000256" key="2">
    <source>
        <dbReference type="ARBA" id="ARBA00022448"/>
    </source>
</evidence>
<comment type="caution">
    <text evidence="7">The sequence shown here is derived from an EMBL/GenBank/DDBJ whole genome shotgun (WGS) entry which is preliminary data.</text>
</comment>
<evidence type="ECO:0000313" key="7">
    <source>
        <dbReference type="EMBL" id="KAJ3733162.1"/>
    </source>
</evidence>
<dbReference type="InterPro" id="IPR003593">
    <property type="entry name" value="AAA+_ATPase"/>
</dbReference>
<dbReference type="InterPro" id="IPR003439">
    <property type="entry name" value="ABC_transporter-like_ATP-bd"/>
</dbReference>
<dbReference type="Proteomes" id="UP001176059">
    <property type="component" value="Unassembled WGS sequence"/>
</dbReference>
<protein>
    <submittedName>
        <fullName evidence="7">P-loop containing nucleoside triphosphate hydrolase protein</fullName>
    </submittedName>
</protein>
<reference evidence="7" key="1">
    <citation type="submission" date="2022-08" db="EMBL/GenBank/DDBJ databases">
        <authorList>
            <consortium name="DOE Joint Genome Institute"/>
            <person name="Min B."/>
            <person name="Sierra-Patev S."/>
            <person name="Naranjo-Ortiz M."/>
            <person name="Looney B."/>
            <person name="Konkel Z."/>
            <person name="Slot J.C."/>
            <person name="Sakamoto Y."/>
            <person name="Steenwyk J.L."/>
            <person name="Rokas A."/>
            <person name="Carro J."/>
            <person name="Camarero S."/>
            <person name="Ferreira P."/>
            <person name="Molpeceres G."/>
            <person name="Ruiz-duenas F.J."/>
            <person name="Serrano A."/>
            <person name="Henrissat B."/>
            <person name="Drula E."/>
            <person name="Hughes K.W."/>
            <person name="Mata J.L."/>
            <person name="Ishikawa N.K."/>
            <person name="Vargas-Isla R."/>
            <person name="Ushijima S."/>
            <person name="Smith C.A."/>
            <person name="Ahrendt S."/>
            <person name="Andreopoulos W."/>
            <person name="He G."/>
            <person name="LaButti K."/>
            <person name="Lipzen A."/>
            <person name="Ng V."/>
            <person name="Riley R."/>
            <person name="Sandor L."/>
            <person name="Barry K."/>
            <person name="Martinez A.T."/>
            <person name="Xiao Y."/>
            <person name="Gibbons J.G."/>
            <person name="Terashima K."/>
            <person name="Hibbett D.S."/>
            <person name="Grigoriev I.V."/>
        </authorList>
    </citation>
    <scope>NUCLEOTIDE SEQUENCE</scope>
    <source>
        <strain evidence="7">ET3784</strain>
    </source>
</reference>
<dbReference type="PANTHER" id="PTHR43117">
    <property type="entry name" value="OSMOPROTECTANT IMPORT ATP-BINDING PROTEIN OSMV"/>
    <property type="match status" value="1"/>
</dbReference>
<proteinExistence type="inferred from homology"/>
<evidence type="ECO:0000313" key="8">
    <source>
        <dbReference type="Proteomes" id="UP001176059"/>
    </source>
</evidence>
<feature type="compositionally biased region" description="Polar residues" evidence="5">
    <location>
        <begin position="399"/>
        <end position="408"/>
    </location>
</feature>
<dbReference type="AlphaFoldDB" id="A0AA38JAY0"/>
<dbReference type="EMBL" id="JANVFO010000019">
    <property type="protein sequence ID" value="KAJ3733162.1"/>
    <property type="molecule type" value="Genomic_DNA"/>
</dbReference>
<dbReference type="PANTHER" id="PTHR43117:SF4">
    <property type="entry name" value="OSMOPROTECTANT IMPORT ATP-BINDING PROTEIN OSMV"/>
    <property type="match status" value="1"/>
</dbReference>
<evidence type="ECO:0000256" key="1">
    <source>
        <dbReference type="ARBA" id="ARBA00005417"/>
    </source>
</evidence>
<dbReference type="InterPro" id="IPR027417">
    <property type="entry name" value="P-loop_NTPase"/>
</dbReference>
<dbReference type="Gene3D" id="3.40.50.300">
    <property type="entry name" value="P-loop containing nucleotide triphosphate hydrolases"/>
    <property type="match status" value="2"/>
</dbReference>
<reference evidence="7" key="2">
    <citation type="journal article" date="2023" name="Proc. Natl. Acad. Sci. U.S.A.">
        <title>A global phylogenomic analysis of the shiitake genus Lentinula.</title>
        <authorList>
            <person name="Sierra-Patev S."/>
            <person name="Min B."/>
            <person name="Naranjo-Ortiz M."/>
            <person name="Looney B."/>
            <person name="Konkel Z."/>
            <person name="Slot J.C."/>
            <person name="Sakamoto Y."/>
            <person name="Steenwyk J.L."/>
            <person name="Rokas A."/>
            <person name="Carro J."/>
            <person name="Camarero S."/>
            <person name="Ferreira P."/>
            <person name="Molpeceres G."/>
            <person name="Ruiz-Duenas F.J."/>
            <person name="Serrano A."/>
            <person name="Henrissat B."/>
            <person name="Drula E."/>
            <person name="Hughes K.W."/>
            <person name="Mata J.L."/>
            <person name="Ishikawa N.K."/>
            <person name="Vargas-Isla R."/>
            <person name="Ushijima S."/>
            <person name="Smith C.A."/>
            <person name="Donoghue J."/>
            <person name="Ahrendt S."/>
            <person name="Andreopoulos W."/>
            <person name="He G."/>
            <person name="LaButti K."/>
            <person name="Lipzen A."/>
            <person name="Ng V."/>
            <person name="Riley R."/>
            <person name="Sandor L."/>
            <person name="Barry K."/>
            <person name="Martinez A.T."/>
            <person name="Xiao Y."/>
            <person name="Gibbons J.G."/>
            <person name="Terashima K."/>
            <person name="Grigoriev I.V."/>
            <person name="Hibbett D."/>
        </authorList>
    </citation>
    <scope>NUCLEOTIDE SEQUENCE</scope>
    <source>
        <strain evidence="7">ET3784</strain>
    </source>
</reference>
<dbReference type="SUPFAM" id="SSF52540">
    <property type="entry name" value="P-loop containing nucleoside triphosphate hydrolases"/>
    <property type="match status" value="2"/>
</dbReference>
<feature type="domain" description="ABC transporter" evidence="6">
    <location>
        <begin position="37"/>
        <end position="307"/>
    </location>
</feature>
<keyword evidence="4" id="KW-0067">ATP-binding</keyword>
<dbReference type="GO" id="GO:0016887">
    <property type="term" value="F:ATP hydrolysis activity"/>
    <property type="evidence" value="ECO:0007669"/>
    <property type="project" value="InterPro"/>
</dbReference>
<feature type="compositionally biased region" description="Low complexity" evidence="5">
    <location>
        <begin position="388"/>
        <end position="398"/>
    </location>
</feature>
<keyword evidence="3" id="KW-0547">Nucleotide-binding</keyword>
<sequence length="648" mass="72382">MQISKAMNRWCSGRTFRRFNTGVGHGNLDLKETIINIPNASVYRFGDGKYAQPLFQDLTWTVKEGESWAVIGSGGGGEKTVLFNTLLGRYRIAPHPPPPGGLFPFLSCAGLDPYSEVSTVSFGHRQPAGGAFYDYSARYGAVHEEDRLTLRQHMFPQTIPPLRMPYEDPNDTRELELTISDEELTVFDDLVAQMGLGQFLDLPLIALSNGQTRRARILKAVLKRPQLLLLDEPLTGLDIKARPLLLRTLHNLHAKKLPRIILGLRAHDALPDWVDHVAYVRGPTVITGDRDSVLRKIEHGSGGWHGQSKKPEVSKTSNKTQVGEVLIDLKNIKVQYGDRKVLDQLSWQIRQGERWHLVGENGSGKTTLLSLITGDHPQSYTQTRYHTSDPNSSNPSTTRETSSHLQLFSQPRSRLPTTLLRSAIAIMSPELFDAFPRRSSMTVWDVIGTGFDGDFVPKGKRRVGSGLGMKVTSDPDLMRRGGYEGAMEGQDGWEKEENWRIRRVWEVLHALGPEAWKQADTGMQLASTSFSQNSPSDLTLDFSKMSFPSLPLPQQRVVLLMRALVGRAPLIFLDEVWSGMDETMVRVAREYLRGNTPSTSKSSGGGVGPNQAVVVITHWEEEVPWNRDEDSGVFKRFRLGGGKGWVEE</sequence>
<accession>A0AA38JAY0</accession>
<name>A0AA38JAY0_9AGAR</name>
<evidence type="ECO:0000256" key="4">
    <source>
        <dbReference type="ARBA" id="ARBA00022840"/>
    </source>
</evidence>
<dbReference type="GO" id="GO:0005524">
    <property type="term" value="F:ATP binding"/>
    <property type="evidence" value="ECO:0007669"/>
    <property type="project" value="UniProtKB-KW"/>
</dbReference>
<keyword evidence="2" id="KW-0813">Transport</keyword>
<feature type="domain" description="ABC transporter" evidence="6">
    <location>
        <begin position="327"/>
        <end position="645"/>
    </location>
</feature>
<organism evidence="7 8">
    <name type="scientific">Lentinula guzmanii</name>
    <dbReference type="NCBI Taxonomy" id="2804957"/>
    <lineage>
        <taxon>Eukaryota</taxon>
        <taxon>Fungi</taxon>
        <taxon>Dikarya</taxon>
        <taxon>Basidiomycota</taxon>
        <taxon>Agaricomycotina</taxon>
        <taxon>Agaricomycetes</taxon>
        <taxon>Agaricomycetidae</taxon>
        <taxon>Agaricales</taxon>
        <taxon>Marasmiineae</taxon>
        <taxon>Omphalotaceae</taxon>
        <taxon>Lentinula</taxon>
    </lineage>
</organism>
<gene>
    <name evidence="7" type="ORF">DFJ43DRAFT_1069628</name>
</gene>
<feature type="region of interest" description="Disordered" evidence="5">
    <location>
        <begin position="379"/>
        <end position="408"/>
    </location>
</feature>
<keyword evidence="8" id="KW-1185">Reference proteome</keyword>
<keyword evidence="7" id="KW-0378">Hydrolase</keyword>